<dbReference type="RefSeq" id="WP_039247850.1">
    <property type="nucleotide sequence ID" value="NZ_JWSY01000028.1"/>
</dbReference>
<dbReference type="Gene3D" id="3.30.460.10">
    <property type="entry name" value="Beta Polymerase, domain 2"/>
    <property type="match status" value="1"/>
</dbReference>
<dbReference type="SUPFAM" id="SSF81301">
    <property type="entry name" value="Nucleotidyltransferase"/>
    <property type="match status" value="1"/>
</dbReference>
<name>A0A0B4DNU7_9CAUL</name>
<reference evidence="2 3" key="1">
    <citation type="submission" date="2014-12" db="EMBL/GenBank/DDBJ databases">
        <title>Genome sequencing of Brevundimonas nasdae TPW30.</title>
        <authorList>
            <person name="Tan P.W."/>
            <person name="Chan K.-G."/>
        </authorList>
    </citation>
    <scope>NUCLEOTIDE SEQUENCE [LARGE SCALE GENOMIC DNA]</scope>
    <source>
        <strain evidence="2 3">TPW30</strain>
    </source>
</reference>
<accession>A0A0B4DNU7</accession>
<dbReference type="InterPro" id="IPR043519">
    <property type="entry name" value="NT_sf"/>
</dbReference>
<dbReference type="PANTHER" id="PTHR43852">
    <property type="entry name" value="NUCLEOTIDYLTRANSFERASE"/>
    <property type="match status" value="1"/>
</dbReference>
<feature type="domain" description="Polymerase beta nucleotidyltransferase" evidence="1">
    <location>
        <begin position="16"/>
        <end position="91"/>
    </location>
</feature>
<dbReference type="AlphaFoldDB" id="A0A0B4DNU7"/>
<proteinExistence type="predicted"/>
<dbReference type="Pfam" id="PF18765">
    <property type="entry name" value="Polbeta"/>
    <property type="match status" value="1"/>
</dbReference>
<gene>
    <name evidence="2" type="ORF">RM53_14495</name>
</gene>
<dbReference type="EMBL" id="JWSY01000028">
    <property type="protein sequence ID" value="KIC55913.1"/>
    <property type="molecule type" value="Genomic_DNA"/>
</dbReference>
<dbReference type="STRING" id="172043.RM53_14495"/>
<comment type="caution">
    <text evidence="2">The sequence shown here is derived from an EMBL/GenBank/DDBJ whole genome shotgun (WGS) entry which is preliminary data.</text>
</comment>
<dbReference type="CDD" id="cd05403">
    <property type="entry name" value="NT_KNTase_like"/>
    <property type="match status" value="1"/>
</dbReference>
<organism evidence="2 3">
    <name type="scientific">Brevundimonas nasdae</name>
    <dbReference type="NCBI Taxonomy" id="172043"/>
    <lineage>
        <taxon>Bacteria</taxon>
        <taxon>Pseudomonadati</taxon>
        <taxon>Pseudomonadota</taxon>
        <taxon>Alphaproteobacteria</taxon>
        <taxon>Caulobacterales</taxon>
        <taxon>Caulobacteraceae</taxon>
        <taxon>Brevundimonas</taxon>
    </lineage>
</organism>
<dbReference type="PANTHER" id="PTHR43852:SF3">
    <property type="entry name" value="NUCLEOTIDYLTRANSFERASE"/>
    <property type="match status" value="1"/>
</dbReference>
<evidence type="ECO:0000313" key="2">
    <source>
        <dbReference type="EMBL" id="KIC55913.1"/>
    </source>
</evidence>
<dbReference type="InterPro" id="IPR052930">
    <property type="entry name" value="TA_antitoxin_MntA"/>
</dbReference>
<sequence length="99" mass="11136">MRRAIALTRLRHLEPTLRGQGVDHLYLFGSVARDEARATSDVDVAFDVRPGASFDAFDQGRICLDLAEALGVSAVDFVERRTFSPRFAREVEPELLRVF</sequence>
<dbReference type="InterPro" id="IPR041633">
    <property type="entry name" value="Polbeta"/>
</dbReference>
<dbReference type="Proteomes" id="UP000031166">
    <property type="component" value="Unassembled WGS sequence"/>
</dbReference>
<protein>
    <recommendedName>
        <fullName evidence="1">Polymerase beta nucleotidyltransferase domain-containing protein</fullName>
    </recommendedName>
</protein>
<evidence type="ECO:0000313" key="3">
    <source>
        <dbReference type="Proteomes" id="UP000031166"/>
    </source>
</evidence>
<evidence type="ECO:0000259" key="1">
    <source>
        <dbReference type="Pfam" id="PF18765"/>
    </source>
</evidence>